<proteinExistence type="predicted"/>
<dbReference type="Proteomes" id="UP000663864">
    <property type="component" value="Unassembled WGS sequence"/>
</dbReference>
<organism evidence="1 2">
    <name type="scientific">Rotaria sordida</name>
    <dbReference type="NCBI Taxonomy" id="392033"/>
    <lineage>
        <taxon>Eukaryota</taxon>
        <taxon>Metazoa</taxon>
        <taxon>Spiralia</taxon>
        <taxon>Gnathifera</taxon>
        <taxon>Rotifera</taxon>
        <taxon>Eurotatoria</taxon>
        <taxon>Bdelloidea</taxon>
        <taxon>Philodinida</taxon>
        <taxon>Philodinidae</taxon>
        <taxon>Rotaria</taxon>
    </lineage>
</organism>
<reference evidence="1" key="1">
    <citation type="submission" date="2021-02" db="EMBL/GenBank/DDBJ databases">
        <authorList>
            <person name="Nowell W R."/>
        </authorList>
    </citation>
    <scope>NUCLEOTIDE SEQUENCE</scope>
</reference>
<name>A0A814B704_9BILA</name>
<sequence>MSNSNGSTTAISVEGSIPAASNNNEDIIDINKPIRLSSFPLMSLEQAKLFACHIENFQKYFRVYCSLEPKV</sequence>
<dbReference type="AlphaFoldDB" id="A0A814B704"/>
<protein>
    <submittedName>
        <fullName evidence="1">Uncharacterized protein</fullName>
    </submittedName>
</protein>
<dbReference type="EMBL" id="CAJNOT010000276">
    <property type="protein sequence ID" value="CAF0923613.1"/>
    <property type="molecule type" value="Genomic_DNA"/>
</dbReference>
<accession>A0A814B704</accession>
<evidence type="ECO:0000313" key="2">
    <source>
        <dbReference type="Proteomes" id="UP000663864"/>
    </source>
</evidence>
<comment type="caution">
    <text evidence="1">The sequence shown here is derived from an EMBL/GenBank/DDBJ whole genome shotgun (WGS) entry which is preliminary data.</text>
</comment>
<evidence type="ECO:0000313" key="1">
    <source>
        <dbReference type="EMBL" id="CAF0923613.1"/>
    </source>
</evidence>
<gene>
    <name evidence="1" type="ORF">ZHD862_LOCUS8535</name>
</gene>